<dbReference type="EMBL" id="AOFI03000646">
    <property type="protein sequence ID" value="KAF4315985.1"/>
    <property type="molecule type" value="Genomic_DNA"/>
</dbReference>
<dbReference type="Proteomes" id="UP000702964">
    <property type="component" value="Unassembled WGS sequence"/>
</dbReference>
<dbReference type="AlphaFoldDB" id="A0A8J4RYB4"/>
<name>A0A8J4RYB4_9STRA</name>
<proteinExistence type="predicted"/>
<organism evidence="2 3">
    <name type="scientific">Phytophthora kernoviae 00238/432</name>
    <dbReference type="NCBI Taxonomy" id="1284355"/>
    <lineage>
        <taxon>Eukaryota</taxon>
        <taxon>Sar</taxon>
        <taxon>Stramenopiles</taxon>
        <taxon>Oomycota</taxon>
        <taxon>Peronosporomycetes</taxon>
        <taxon>Peronosporales</taxon>
        <taxon>Peronosporaceae</taxon>
        <taxon>Phytophthora</taxon>
    </lineage>
</organism>
<reference evidence="2" key="1">
    <citation type="journal article" date="2015" name="Genom Data">
        <title>Draft genome sequences of Phytophthora kernoviae and Phytophthora ramorum lineage EU2 from Scotland.</title>
        <authorList>
            <person name="Sambles C."/>
            <person name="Schlenzig A."/>
            <person name="O'Neill P."/>
            <person name="Grant M."/>
            <person name="Studholme D.J."/>
        </authorList>
    </citation>
    <scope>NUCLEOTIDE SEQUENCE</scope>
    <source>
        <strain evidence="2">00238/432</strain>
    </source>
</reference>
<gene>
    <name evidence="2" type="ORF">G195_010074</name>
</gene>
<sequence length="117" mass="12632">MRRDPFGDIEPGHALSVASEVAQKKTFTVTSPDSNDTLKRVSIQDDGAKFTLLYGDDNKAAESDSTDESGVGDGFSYENDSDSGPEERALPVNAGAVKKLTKTASQKKHDSFMNKFL</sequence>
<reference evidence="2" key="2">
    <citation type="submission" date="2020-02" db="EMBL/GenBank/DDBJ databases">
        <authorList>
            <person name="Studholme D.J."/>
        </authorList>
    </citation>
    <scope>NUCLEOTIDE SEQUENCE</scope>
    <source>
        <strain evidence="2">00238/432</strain>
    </source>
</reference>
<evidence type="ECO:0000313" key="3">
    <source>
        <dbReference type="Proteomes" id="UP000702964"/>
    </source>
</evidence>
<feature type="region of interest" description="Disordered" evidence="1">
    <location>
        <begin position="55"/>
        <end position="92"/>
    </location>
</feature>
<accession>A0A8J4RYB4</accession>
<evidence type="ECO:0000313" key="2">
    <source>
        <dbReference type="EMBL" id="KAF4315985.1"/>
    </source>
</evidence>
<evidence type="ECO:0000256" key="1">
    <source>
        <dbReference type="SAM" id="MobiDB-lite"/>
    </source>
</evidence>
<comment type="caution">
    <text evidence="2">The sequence shown here is derived from an EMBL/GenBank/DDBJ whole genome shotgun (WGS) entry which is preliminary data.</text>
</comment>
<protein>
    <submittedName>
        <fullName evidence="2">Uncharacterized protein</fullName>
    </submittedName>
</protein>